<dbReference type="AlphaFoldDB" id="A0A3T0D8H7"/>
<dbReference type="Pfam" id="PF01944">
    <property type="entry name" value="SpoIIM"/>
    <property type="match status" value="1"/>
</dbReference>
<protein>
    <submittedName>
        <fullName evidence="2">Stage II sporulation protein M</fullName>
    </submittedName>
</protein>
<evidence type="ECO:0000313" key="3">
    <source>
        <dbReference type="Proteomes" id="UP000282930"/>
    </source>
</evidence>
<feature type="transmembrane region" description="Helical" evidence="1">
    <location>
        <begin position="85"/>
        <end position="105"/>
    </location>
</feature>
<evidence type="ECO:0000313" key="2">
    <source>
        <dbReference type="EMBL" id="AZT91344.1"/>
    </source>
</evidence>
<dbReference type="PANTHER" id="PTHR35337">
    <property type="entry name" value="SLR1478 PROTEIN"/>
    <property type="match status" value="1"/>
</dbReference>
<evidence type="ECO:0000256" key="1">
    <source>
        <dbReference type="SAM" id="Phobius"/>
    </source>
</evidence>
<dbReference type="RefSeq" id="WP_127352672.1">
    <property type="nucleotide sequence ID" value="NZ_CP034791.1"/>
</dbReference>
<accession>A0A3T0D8H7</accession>
<reference evidence="2 3" key="1">
    <citation type="submission" date="2018-12" db="EMBL/GenBank/DDBJ databases">
        <title>Genome sequence from the cellulolytic species, Caldicellulosiruptor changbaiensis.</title>
        <authorList>
            <person name="Blumer-Schuette S.E."/>
            <person name="Mendoza C."/>
        </authorList>
    </citation>
    <scope>NUCLEOTIDE SEQUENCE [LARGE SCALE GENOMIC DNA]</scope>
    <source>
        <strain evidence="2 3">CBS-Z</strain>
    </source>
</reference>
<keyword evidence="1" id="KW-0812">Transmembrane</keyword>
<sequence>MQKKEKLRIVIIKTIKEIKPLFLIALMFYGLSLSVGILIGYNKDIKINLTKLLFLDIFENNILTCSKALLFGIISFGIGTMFYVIYNGITLGYILASVYNSYGWLPIIRYILPHAIFEITGFLLFSSLGYYPLKVVYVISKNSMNQQRHSYIYLRGVLFLIFLATVLVACAAIIESLVSYYA</sequence>
<dbReference type="PANTHER" id="PTHR35337:SF1">
    <property type="entry name" value="SLR1478 PROTEIN"/>
    <property type="match status" value="1"/>
</dbReference>
<dbReference type="EMBL" id="CP034791">
    <property type="protein sequence ID" value="AZT91344.1"/>
    <property type="molecule type" value="Genomic_DNA"/>
</dbReference>
<name>A0A3T0D8H7_9FIRM</name>
<keyword evidence="1" id="KW-1133">Transmembrane helix</keyword>
<proteinExistence type="predicted"/>
<keyword evidence="1" id="KW-0472">Membrane</keyword>
<feature type="transmembrane region" description="Helical" evidence="1">
    <location>
        <begin position="152"/>
        <end position="174"/>
    </location>
</feature>
<keyword evidence="3" id="KW-1185">Reference proteome</keyword>
<feature type="transmembrane region" description="Helical" evidence="1">
    <location>
        <begin position="21"/>
        <end position="41"/>
    </location>
</feature>
<feature type="transmembrane region" description="Helical" evidence="1">
    <location>
        <begin position="111"/>
        <end position="131"/>
    </location>
</feature>
<dbReference type="InterPro" id="IPR002798">
    <property type="entry name" value="SpoIIM-like"/>
</dbReference>
<organism evidence="2 3">
    <name type="scientific">Caldicellulosiruptor changbaiensis</name>
    <dbReference type="NCBI Taxonomy" id="1222016"/>
    <lineage>
        <taxon>Bacteria</taxon>
        <taxon>Bacillati</taxon>
        <taxon>Bacillota</taxon>
        <taxon>Bacillota incertae sedis</taxon>
        <taxon>Caldicellulosiruptorales</taxon>
        <taxon>Caldicellulosiruptoraceae</taxon>
        <taxon>Caldicellulosiruptor</taxon>
    </lineage>
</organism>
<feature type="transmembrane region" description="Helical" evidence="1">
    <location>
        <begin position="61"/>
        <end position="78"/>
    </location>
</feature>
<dbReference type="Proteomes" id="UP000282930">
    <property type="component" value="Chromosome"/>
</dbReference>
<gene>
    <name evidence="2" type="ORF">ELD05_12395</name>
</gene>
<dbReference type="KEGG" id="ccha:ELD05_12395"/>